<name>A0A5B7HVW0_PORTR</name>
<feature type="region of interest" description="Disordered" evidence="1">
    <location>
        <begin position="41"/>
        <end position="83"/>
    </location>
</feature>
<dbReference type="EMBL" id="VSRR010034943">
    <property type="protein sequence ID" value="MPC72554.1"/>
    <property type="molecule type" value="Genomic_DNA"/>
</dbReference>
<evidence type="ECO:0000256" key="1">
    <source>
        <dbReference type="SAM" id="MobiDB-lite"/>
    </source>
</evidence>
<dbReference type="Proteomes" id="UP000324222">
    <property type="component" value="Unassembled WGS sequence"/>
</dbReference>
<proteinExistence type="predicted"/>
<dbReference type="AlphaFoldDB" id="A0A5B7HVW0"/>
<sequence length="83" mass="9728">MHPLDETNLPITTIISNIERDVFTEQLNRWRLEGKEDQCSEEWEVSRPLRTRRRQGDGSEDRPDGKTCSSDEARRGSGLKRRE</sequence>
<feature type="compositionally biased region" description="Basic and acidic residues" evidence="1">
    <location>
        <begin position="54"/>
        <end position="75"/>
    </location>
</feature>
<reference evidence="2 3" key="1">
    <citation type="submission" date="2019-05" db="EMBL/GenBank/DDBJ databases">
        <title>Another draft genome of Portunus trituberculatus and its Hox gene families provides insights of decapod evolution.</title>
        <authorList>
            <person name="Jeong J.-H."/>
            <person name="Song I."/>
            <person name="Kim S."/>
            <person name="Choi T."/>
            <person name="Kim D."/>
            <person name="Ryu S."/>
            <person name="Kim W."/>
        </authorList>
    </citation>
    <scope>NUCLEOTIDE SEQUENCE [LARGE SCALE GENOMIC DNA]</scope>
    <source>
        <tissue evidence="2">Muscle</tissue>
    </source>
</reference>
<organism evidence="2 3">
    <name type="scientific">Portunus trituberculatus</name>
    <name type="common">Swimming crab</name>
    <name type="synonym">Neptunus trituberculatus</name>
    <dbReference type="NCBI Taxonomy" id="210409"/>
    <lineage>
        <taxon>Eukaryota</taxon>
        <taxon>Metazoa</taxon>
        <taxon>Ecdysozoa</taxon>
        <taxon>Arthropoda</taxon>
        <taxon>Crustacea</taxon>
        <taxon>Multicrustacea</taxon>
        <taxon>Malacostraca</taxon>
        <taxon>Eumalacostraca</taxon>
        <taxon>Eucarida</taxon>
        <taxon>Decapoda</taxon>
        <taxon>Pleocyemata</taxon>
        <taxon>Brachyura</taxon>
        <taxon>Eubrachyura</taxon>
        <taxon>Portunoidea</taxon>
        <taxon>Portunidae</taxon>
        <taxon>Portuninae</taxon>
        <taxon>Portunus</taxon>
    </lineage>
</organism>
<accession>A0A5B7HVW0</accession>
<evidence type="ECO:0000313" key="3">
    <source>
        <dbReference type="Proteomes" id="UP000324222"/>
    </source>
</evidence>
<keyword evidence="3" id="KW-1185">Reference proteome</keyword>
<protein>
    <submittedName>
        <fullName evidence="2">Uncharacterized protein</fullName>
    </submittedName>
</protein>
<gene>
    <name evidence="2" type="ORF">E2C01_066866</name>
</gene>
<evidence type="ECO:0000313" key="2">
    <source>
        <dbReference type="EMBL" id="MPC72554.1"/>
    </source>
</evidence>
<comment type="caution">
    <text evidence="2">The sequence shown here is derived from an EMBL/GenBank/DDBJ whole genome shotgun (WGS) entry which is preliminary data.</text>
</comment>